<dbReference type="Proteomes" id="UP001220010">
    <property type="component" value="Unassembled WGS sequence"/>
</dbReference>
<keyword evidence="2" id="KW-1185">Reference proteome</keyword>
<reference evidence="1 2" key="1">
    <citation type="submission" date="2023-03" db="EMBL/GenBank/DDBJ databases">
        <title>WGS of Methanotrichaceae archaeon Mx.</title>
        <authorList>
            <person name="Sorokin D.Y."/>
            <person name="Merkel A.Y."/>
        </authorList>
    </citation>
    <scope>NUCLEOTIDE SEQUENCE [LARGE SCALE GENOMIC DNA]</scope>
    <source>
        <strain evidence="1 2">Mx</strain>
    </source>
</reference>
<accession>A0ABT5X5G2</accession>
<protein>
    <submittedName>
        <fullName evidence="1">Uncharacterized protein</fullName>
    </submittedName>
</protein>
<evidence type="ECO:0000313" key="1">
    <source>
        <dbReference type="EMBL" id="MDF0589928.1"/>
    </source>
</evidence>
<dbReference type="EMBL" id="JARFPK010000005">
    <property type="protein sequence ID" value="MDF0589928.1"/>
    <property type="molecule type" value="Genomic_DNA"/>
</dbReference>
<sequence length="240" mass="24925">MLMVLLVASSTAMAYGGNTVSQSISMNGQGGYVSQSAANSAVVFGSNNQVNQNINQNAQGNYITQSAANAAVVVGNCNDVNQGIHQNAHGSHIMQAGANAVAVVGHYNDVTQSVSQWAFGDEIYQTGHNTGTIIGHANSLTQKTFAHARTRPVVPVGCGDPVQDMSNFAYIAGSHNDVGQYISGYAMVGYGNGPIFQSGSNIIQTPNPYGNSFDQGIGFTGRSGPGSEVMQSAQNMVWVG</sequence>
<name>A0ABT5X5G2_9EURY</name>
<evidence type="ECO:0000313" key="2">
    <source>
        <dbReference type="Proteomes" id="UP001220010"/>
    </source>
</evidence>
<gene>
    <name evidence="1" type="ORF">P0O15_01875</name>
</gene>
<dbReference type="RefSeq" id="WP_316965688.1">
    <property type="nucleotide sequence ID" value="NZ_JARFPK010000005.1"/>
</dbReference>
<organism evidence="1 2">
    <name type="scientific">Candidatus Methanocrinis natronophilus</name>
    <dbReference type="NCBI Taxonomy" id="3033396"/>
    <lineage>
        <taxon>Archaea</taxon>
        <taxon>Methanobacteriati</taxon>
        <taxon>Methanobacteriota</taxon>
        <taxon>Stenosarchaea group</taxon>
        <taxon>Methanomicrobia</taxon>
        <taxon>Methanotrichales</taxon>
        <taxon>Methanotrichaceae</taxon>
        <taxon>Methanocrinis</taxon>
    </lineage>
</organism>
<comment type="caution">
    <text evidence="1">The sequence shown here is derived from an EMBL/GenBank/DDBJ whole genome shotgun (WGS) entry which is preliminary data.</text>
</comment>
<proteinExistence type="predicted"/>